<protein>
    <submittedName>
        <fullName evidence="1">IS4 family transposase</fullName>
    </submittedName>
</protein>
<dbReference type="AlphaFoldDB" id="A0A8J6QYK6"/>
<gene>
    <name evidence="1" type="ORF">ICT70_14590</name>
</gene>
<proteinExistence type="predicted"/>
<evidence type="ECO:0000313" key="1">
    <source>
        <dbReference type="EMBL" id="MBD1401886.1"/>
    </source>
</evidence>
<comment type="caution">
    <text evidence="1">The sequence shown here is derived from an EMBL/GenBank/DDBJ whole genome shotgun (WGS) entry which is preliminary data.</text>
</comment>
<feature type="non-terminal residue" evidence="1">
    <location>
        <position position="1"/>
    </location>
</feature>
<dbReference type="EMBL" id="JACWUN010000028">
    <property type="protein sequence ID" value="MBD1401886.1"/>
    <property type="molecule type" value="Genomic_DNA"/>
</dbReference>
<organism evidence="1 2">
    <name type="scientific">Pelovirga terrestris</name>
    <dbReference type="NCBI Taxonomy" id="2771352"/>
    <lineage>
        <taxon>Bacteria</taxon>
        <taxon>Pseudomonadati</taxon>
        <taxon>Thermodesulfobacteriota</taxon>
        <taxon>Desulfuromonadia</taxon>
        <taxon>Geobacterales</taxon>
        <taxon>Geobacteraceae</taxon>
        <taxon>Pelovirga</taxon>
    </lineage>
</organism>
<accession>A0A8J6QYK6</accession>
<sequence length="64" mass="7184">HAGCDELRQVSFVEALQLLMNLLEQVIKSFADKMVAPIKAMLEAFMEEIPGLLRRSLLLPACKL</sequence>
<dbReference type="Proteomes" id="UP000632828">
    <property type="component" value="Unassembled WGS sequence"/>
</dbReference>
<reference evidence="1" key="1">
    <citation type="submission" date="2020-09" db="EMBL/GenBank/DDBJ databases">
        <title>Pelobacter alkaliphilus sp. nov., a novel anaerobic arsenate-reducing bacterium from terrestrial mud volcano.</title>
        <authorList>
            <person name="Khomyakova M.A."/>
            <person name="Merkel A.Y."/>
            <person name="Slobodkin A.I."/>
        </authorList>
    </citation>
    <scope>NUCLEOTIDE SEQUENCE</scope>
    <source>
        <strain evidence="1">M08fum</strain>
    </source>
</reference>
<name>A0A8J6QYK6_9BACT</name>
<keyword evidence="2" id="KW-1185">Reference proteome</keyword>
<evidence type="ECO:0000313" key="2">
    <source>
        <dbReference type="Proteomes" id="UP000632828"/>
    </source>
</evidence>